<name>L0DLL0_SINAD</name>
<dbReference type="Proteomes" id="UP000010798">
    <property type="component" value="Chromosome"/>
</dbReference>
<accession>L0DLL0</accession>
<keyword evidence="2" id="KW-1185">Reference proteome</keyword>
<proteinExistence type="predicted"/>
<gene>
    <name evidence="1" type="ordered locus">Sinac_5573</name>
</gene>
<organism evidence="1 2">
    <name type="scientific">Singulisphaera acidiphila (strain ATCC BAA-1392 / DSM 18658 / VKM B-2454 / MOB10)</name>
    <dbReference type="NCBI Taxonomy" id="886293"/>
    <lineage>
        <taxon>Bacteria</taxon>
        <taxon>Pseudomonadati</taxon>
        <taxon>Planctomycetota</taxon>
        <taxon>Planctomycetia</taxon>
        <taxon>Isosphaerales</taxon>
        <taxon>Isosphaeraceae</taxon>
        <taxon>Singulisphaera</taxon>
    </lineage>
</organism>
<dbReference type="EMBL" id="CP003364">
    <property type="protein sequence ID" value="AGA29710.1"/>
    <property type="molecule type" value="Genomic_DNA"/>
</dbReference>
<sequence length="48" mass="5189">MNDWLDVKIDDQNEGNSIGMRLLALPGPGRLVRIEQGWTSPGVVGVSP</sequence>
<dbReference type="AlphaFoldDB" id="L0DLL0"/>
<protein>
    <submittedName>
        <fullName evidence="1">Uncharacterized protein</fullName>
    </submittedName>
</protein>
<reference evidence="1 2" key="1">
    <citation type="submission" date="2012-02" db="EMBL/GenBank/DDBJ databases">
        <title>Complete sequence of chromosome of Singulisphaera acidiphila DSM 18658.</title>
        <authorList>
            <consortium name="US DOE Joint Genome Institute (JGI-PGF)"/>
            <person name="Lucas S."/>
            <person name="Copeland A."/>
            <person name="Lapidus A."/>
            <person name="Glavina del Rio T."/>
            <person name="Dalin E."/>
            <person name="Tice H."/>
            <person name="Bruce D."/>
            <person name="Goodwin L."/>
            <person name="Pitluck S."/>
            <person name="Peters L."/>
            <person name="Ovchinnikova G."/>
            <person name="Chertkov O."/>
            <person name="Kyrpides N."/>
            <person name="Mavromatis K."/>
            <person name="Ivanova N."/>
            <person name="Brettin T."/>
            <person name="Detter J.C."/>
            <person name="Han C."/>
            <person name="Larimer F."/>
            <person name="Land M."/>
            <person name="Hauser L."/>
            <person name="Markowitz V."/>
            <person name="Cheng J.-F."/>
            <person name="Hugenholtz P."/>
            <person name="Woyke T."/>
            <person name="Wu D."/>
            <person name="Tindall B."/>
            <person name="Pomrenke H."/>
            <person name="Brambilla E."/>
            <person name="Klenk H.-P."/>
            <person name="Eisen J.A."/>
        </authorList>
    </citation>
    <scope>NUCLEOTIDE SEQUENCE [LARGE SCALE GENOMIC DNA]</scope>
    <source>
        <strain evidence="2">ATCC BAA-1392 / DSM 18658 / VKM B-2454 / MOB10</strain>
    </source>
</reference>
<dbReference type="KEGG" id="saci:Sinac_5573"/>
<dbReference type="HOGENOM" id="CLU_3157819_0_0_0"/>
<evidence type="ECO:0000313" key="1">
    <source>
        <dbReference type="EMBL" id="AGA29710.1"/>
    </source>
</evidence>
<evidence type="ECO:0000313" key="2">
    <source>
        <dbReference type="Proteomes" id="UP000010798"/>
    </source>
</evidence>